<proteinExistence type="predicted"/>
<dbReference type="KEGG" id="apln:108741328"/>
<dbReference type="SUPFAM" id="SSF54211">
    <property type="entry name" value="Ribosomal protein S5 domain 2-like"/>
    <property type="match status" value="1"/>
</dbReference>
<name>A0A1W4X6A4_AGRPL</name>
<dbReference type="GO" id="GO:0005829">
    <property type="term" value="C:cytosol"/>
    <property type="evidence" value="ECO:0007669"/>
    <property type="project" value="TreeGrafter"/>
</dbReference>
<dbReference type="Gene3D" id="3.30.70.240">
    <property type="match status" value="1"/>
</dbReference>
<dbReference type="PRINTS" id="PR00315">
    <property type="entry name" value="ELONGATNFCT"/>
</dbReference>
<dbReference type="PANTHER" id="PTHR42908:SF3">
    <property type="entry name" value="ELONGATION FACTOR-LIKE GTPASE 1"/>
    <property type="match status" value="1"/>
</dbReference>
<dbReference type="Pfam" id="PF00679">
    <property type="entry name" value="EFG_C"/>
    <property type="match status" value="1"/>
</dbReference>
<dbReference type="PROSITE" id="PS51722">
    <property type="entry name" value="G_TR_2"/>
    <property type="match status" value="1"/>
</dbReference>
<dbReference type="GO" id="GO:0042256">
    <property type="term" value="P:cytosolic ribosome assembly"/>
    <property type="evidence" value="ECO:0007669"/>
    <property type="project" value="TreeGrafter"/>
</dbReference>
<dbReference type="GO" id="GO:1990904">
    <property type="term" value="C:ribonucleoprotein complex"/>
    <property type="evidence" value="ECO:0007669"/>
    <property type="project" value="TreeGrafter"/>
</dbReference>
<keyword evidence="2" id="KW-0342">GTP-binding</keyword>
<dbReference type="Gene3D" id="3.30.70.870">
    <property type="entry name" value="Elongation Factor G (Translational Gtpase), domain 3"/>
    <property type="match status" value="1"/>
</dbReference>
<dbReference type="InterPro" id="IPR005225">
    <property type="entry name" value="Small_GTP-bd"/>
</dbReference>
<dbReference type="SUPFAM" id="SSF52540">
    <property type="entry name" value="P-loop containing nucleoside triphosphate hydrolases"/>
    <property type="match status" value="1"/>
</dbReference>
<dbReference type="OrthoDB" id="364892at2759"/>
<dbReference type="InterPro" id="IPR014721">
    <property type="entry name" value="Ribsml_uS5_D2-typ_fold_subgr"/>
</dbReference>
<dbReference type="FunCoup" id="A0A1W4X6A4">
    <property type="interactions" value="1636"/>
</dbReference>
<dbReference type="InterPro" id="IPR020568">
    <property type="entry name" value="Ribosomal_Su5_D2-typ_SF"/>
</dbReference>
<feature type="region of interest" description="Disordered" evidence="3">
    <location>
        <begin position="425"/>
        <end position="444"/>
    </location>
</feature>
<dbReference type="InterPro" id="IPR027417">
    <property type="entry name" value="P-loop_NTPase"/>
</dbReference>
<keyword evidence="1" id="KW-0547">Nucleotide-binding</keyword>
<dbReference type="InterPro" id="IPR009000">
    <property type="entry name" value="Transl_B-barrel_sf"/>
</dbReference>
<dbReference type="SUPFAM" id="SSF54980">
    <property type="entry name" value="EF-G C-terminal domain-like"/>
    <property type="match status" value="2"/>
</dbReference>
<dbReference type="RefSeq" id="XP_018331599.1">
    <property type="nucleotide sequence ID" value="XM_018476097.1"/>
</dbReference>
<reference evidence="6" key="1">
    <citation type="submission" date="2025-08" db="UniProtKB">
        <authorList>
            <consortium name="RefSeq"/>
        </authorList>
    </citation>
    <scope>IDENTIFICATION</scope>
    <source>
        <tissue evidence="6">Entire body</tissue>
    </source>
</reference>
<dbReference type="Gene3D" id="3.30.230.10">
    <property type="match status" value="1"/>
</dbReference>
<gene>
    <name evidence="6" type="primary">LOC108741328</name>
</gene>
<evidence type="ECO:0000256" key="1">
    <source>
        <dbReference type="ARBA" id="ARBA00022741"/>
    </source>
</evidence>
<evidence type="ECO:0000256" key="3">
    <source>
        <dbReference type="SAM" id="MobiDB-lite"/>
    </source>
</evidence>
<dbReference type="Gene3D" id="3.40.50.300">
    <property type="entry name" value="P-loop containing nucleotide triphosphate hydrolases"/>
    <property type="match status" value="1"/>
</dbReference>
<dbReference type="SMART" id="SM00838">
    <property type="entry name" value="EFG_C"/>
    <property type="match status" value="1"/>
</dbReference>
<dbReference type="InParanoid" id="A0A1W4X6A4"/>
<evidence type="ECO:0000313" key="5">
    <source>
        <dbReference type="Proteomes" id="UP000192223"/>
    </source>
</evidence>
<dbReference type="Pfam" id="PF14492">
    <property type="entry name" value="EFG_III"/>
    <property type="match status" value="1"/>
</dbReference>
<dbReference type="PANTHER" id="PTHR42908">
    <property type="entry name" value="TRANSLATION ELONGATION FACTOR-RELATED"/>
    <property type="match status" value="1"/>
</dbReference>
<dbReference type="Pfam" id="PF00009">
    <property type="entry name" value="GTP_EFTU"/>
    <property type="match status" value="1"/>
</dbReference>
<dbReference type="AlphaFoldDB" id="A0A1W4X6A4"/>
<dbReference type="GO" id="GO:0005525">
    <property type="term" value="F:GTP binding"/>
    <property type="evidence" value="ECO:0007669"/>
    <property type="project" value="UniProtKB-KW"/>
</dbReference>
<accession>A0A1W4X6A4</accession>
<dbReference type="STRING" id="224129.A0A1W4X6A4"/>
<dbReference type="NCBIfam" id="TIGR00231">
    <property type="entry name" value="small_GTP"/>
    <property type="match status" value="1"/>
</dbReference>
<dbReference type="InterPro" id="IPR000795">
    <property type="entry name" value="T_Tr_GTP-bd_dom"/>
</dbReference>
<dbReference type="FunFam" id="3.30.70.870:FF:000002">
    <property type="entry name" value="Translation elongation factor 2"/>
    <property type="match status" value="1"/>
</dbReference>
<dbReference type="GeneID" id="108741328"/>
<evidence type="ECO:0000256" key="2">
    <source>
        <dbReference type="ARBA" id="ARBA00023134"/>
    </source>
</evidence>
<keyword evidence="5" id="KW-1185">Reference proteome</keyword>
<sequence>MNFHKSITKSSISPDVIRNVCILAHVDHGKTSLSDSLLALIGLISNRSAGTIKFLDDRKDEQERGITMKSSSVCINTVLKEDGNDQFISLNLIDTPGHIDFMTEVSAAVRICDGALIVVDVVEGVCVQTKEAIKQAYEERVKMILVINKIDRLILELHRDSREMFQAILHVIEDCNAFLGSLFCLDIEEGEDDEEKFGFYFSPDLGNVIFASSLDGWGFTTEQISKMYTKIFPNETLESINKKMWDFDCYVDFKNRIICKGAVKKNKPNLFIQLCLSTLHFIYSTIVLRMEYDRIQEIIKKLDIEATVSHSQYNDGRLKLRAVLQHWKPLAQTILLQCYRIIPSPNAMEEKKIQYLLNCEKYSDNQHIAVCLEKLITAFKKCSSDEILISYVSKMFIQNKQDLRGIAKIVIPKPRNTIKMLTTNDQTSIEESPPSFPKQENNTNNGLDKAIETEDNEFNVVALARVFSGCLTIGQEIFILNSNYDPSSIISSSEIESEEFLKNNLSVQKATIRNLYVIEGRSLQSVPIVMAGQICGIGGLENTVLRTATLTNSLMCVPLVEKQQMDPIIRSVVEPLSLGDLPKLRRGLRLLMQSDSCVQVIMQETGEHVLLTAGSVHLDKCMEDLKNKFSKIELSFSKPTVSLRETIILQRKQYDFIKDRSKFAKISLNEYGIEIIIAIVPLPEKIFEVVTTNFELLKMVENYQTRNRDMVDGRNIDEYAEDKQFVYESTRIAVNRVKKLLIDSFKEIGNVWNNLDYRNIWSISGKCDSINLLLNITPEFKNLNIFTHNTDKRIINNCIINAFNAFCKAGPICQEPLMKCGFIIGDINVSSSCNESLTNTQLQSGMTLCIKNQFCEVFEKQQQRLMEPIFATDIQVNSFALGKVYSVVHKHFGKVIEAVDMDEQEKTYVVKAEVPAVESSSLPEEIRRATSGNANPRLRFSHYEVVEGDPYYEPIPDEDGFVTVNRANKLMKDVRRRKGLQVDDQVVVSAEKQRTLNKKK</sequence>
<dbReference type="GO" id="GO:0003924">
    <property type="term" value="F:GTPase activity"/>
    <property type="evidence" value="ECO:0007669"/>
    <property type="project" value="InterPro"/>
</dbReference>
<organism evidence="5 6">
    <name type="scientific">Agrilus planipennis</name>
    <name type="common">Emerald ash borer</name>
    <name type="synonym">Agrilus marcopoli</name>
    <dbReference type="NCBI Taxonomy" id="224129"/>
    <lineage>
        <taxon>Eukaryota</taxon>
        <taxon>Metazoa</taxon>
        <taxon>Ecdysozoa</taxon>
        <taxon>Arthropoda</taxon>
        <taxon>Hexapoda</taxon>
        <taxon>Insecta</taxon>
        <taxon>Pterygota</taxon>
        <taxon>Neoptera</taxon>
        <taxon>Endopterygota</taxon>
        <taxon>Coleoptera</taxon>
        <taxon>Polyphaga</taxon>
        <taxon>Elateriformia</taxon>
        <taxon>Buprestoidea</taxon>
        <taxon>Buprestidae</taxon>
        <taxon>Agrilinae</taxon>
        <taxon>Agrilus</taxon>
    </lineage>
</organism>
<feature type="domain" description="Tr-type G" evidence="4">
    <location>
        <begin position="15"/>
        <end position="238"/>
    </location>
</feature>
<dbReference type="InterPro" id="IPR041095">
    <property type="entry name" value="EFG_II"/>
</dbReference>
<evidence type="ECO:0000313" key="6">
    <source>
        <dbReference type="RefSeq" id="XP_018331599.1"/>
    </source>
</evidence>
<dbReference type="GO" id="GO:0043022">
    <property type="term" value="F:ribosome binding"/>
    <property type="evidence" value="ECO:0007669"/>
    <property type="project" value="TreeGrafter"/>
</dbReference>
<dbReference type="Proteomes" id="UP000192223">
    <property type="component" value="Unplaced"/>
</dbReference>
<dbReference type="SUPFAM" id="SSF50447">
    <property type="entry name" value="Translation proteins"/>
    <property type="match status" value="1"/>
</dbReference>
<evidence type="ECO:0000259" key="4">
    <source>
        <dbReference type="PROSITE" id="PS51722"/>
    </source>
</evidence>
<dbReference type="InterPro" id="IPR035647">
    <property type="entry name" value="EFG_III/V"/>
</dbReference>
<protein>
    <submittedName>
        <fullName evidence="6">Elongation factor-like GTPase 1 isoform X1</fullName>
    </submittedName>
</protein>
<dbReference type="Gene3D" id="2.40.30.10">
    <property type="entry name" value="Translation factors"/>
    <property type="match status" value="1"/>
</dbReference>
<dbReference type="InterPro" id="IPR000640">
    <property type="entry name" value="EFG_V-like"/>
</dbReference>